<evidence type="ECO:0000256" key="1">
    <source>
        <dbReference type="ARBA" id="ARBA00001917"/>
    </source>
</evidence>
<keyword evidence="2" id="KW-0560">Oxidoreductase</keyword>
<dbReference type="InterPro" id="IPR000262">
    <property type="entry name" value="FMN-dep_DH"/>
</dbReference>
<dbReference type="GO" id="GO:0016491">
    <property type="term" value="F:oxidoreductase activity"/>
    <property type="evidence" value="ECO:0007669"/>
    <property type="project" value="UniProtKB-KW"/>
</dbReference>
<gene>
    <name evidence="4" type="ORF">ATW55_04440</name>
</gene>
<dbReference type="InterPro" id="IPR013785">
    <property type="entry name" value="Aldolase_TIM"/>
</dbReference>
<comment type="cofactor">
    <cofactor evidence="1">
        <name>FMN</name>
        <dbReference type="ChEBI" id="CHEBI:58210"/>
    </cofactor>
</comment>
<evidence type="ECO:0000259" key="3">
    <source>
        <dbReference type="PROSITE" id="PS51349"/>
    </source>
</evidence>
<sequence>MVKAIALGAKATLIGRPCMYGLAVAGERGVKTVLEHLIADFDITMALSGQRSVRDLNRTLLVVSK</sequence>
<keyword evidence="5" id="KW-1185">Reference proteome</keyword>
<dbReference type="Gene3D" id="3.20.20.70">
    <property type="entry name" value="Aldolase class I"/>
    <property type="match status" value="1"/>
</dbReference>
<dbReference type="AlphaFoldDB" id="A0A101XPU6"/>
<dbReference type="Pfam" id="PF01070">
    <property type="entry name" value="FMN_dh"/>
    <property type="match status" value="1"/>
</dbReference>
<dbReference type="InterPro" id="IPR037396">
    <property type="entry name" value="FMN_HAD"/>
</dbReference>
<proteinExistence type="predicted"/>
<comment type="caution">
    <text evidence="4">The sequence shown here is derived from an EMBL/GenBank/DDBJ whole genome shotgun (WGS) entry which is preliminary data.</text>
</comment>
<protein>
    <submittedName>
        <fullName evidence="4">Hydroxyacid dehydrogenase</fullName>
    </submittedName>
</protein>
<evidence type="ECO:0000313" key="4">
    <source>
        <dbReference type="EMBL" id="KUO95337.1"/>
    </source>
</evidence>
<accession>A0A101XPU6</accession>
<dbReference type="EMBL" id="LPVJ01000053">
    <property type="protein sequence ID" value="KUO95337.1"/>
    <property type="molecule type" value="Genomic_DNA"/>
</dbReference>
<evidence type="ECO:0000256" key="2">
    <source>
        <dbReference type="ARBA" id="ARBA00023002"/>
    </source>
</evidence>
<dbReference type="SUPFAM" id="SSF51395">
    <property type="entry name" value="FMN-linked oxidoreductases"/>
    <property type="match status" value="1"/>
</dbReference>
<dbReference type="PANTHER" id="PTHR10578:SF143">
    <property type="entry name" value="FMN-DEPENDENT ALPHA-HYDROXY ACID DEHYDROGENASE PB1A11.03"/>
    <property type="match status" value="1"/>
</dbReference>
<dbReference type="Proteomes" id="UP000053557">
    <property type="component" value="Unassembled WGS sequence"/>
</dbReference>
<reference evidence="4 5" key="1">
    <citation type="submission" date="2015-12" db="EMBL/GenBank/DDBJ databases">
        <title>Draft genome sequence of Acidibacillus ferrooxidans ITV001, isolated from a chalcopyrite acid mine drainage site in Brazil.</title>
        <authorList>
            <person name="Dall'Agnol H."/>
            <person name="Nancucheo I."/>
            <person name="Johnson B."/>
            <person name="Oliveira R."/>
            <person name="Leite L."/>
            <person name="Pylro V."/>
            <person name="Nunes G.L."/>
            <person name="Tzotzos G."/>
            <person name="Fernandes G.R."/>
            <person name="Dutra J."/>
            <person name="Orellana S.C."/>
            <person name="Oliveira G."/>
        </authorList>
    </citation>
    <scope>NUCLEOTIDE SEQUENCE [LARGE SCALE GENOMIC DNA]</scope>
    <source>
        <strain evidence="5">ITV01</strain>
    </source>
</reference>
<dbReference type="PANTHER" id="PTHR10578">
    <property type="entry name" value="S -2-HYDROXY-ACID OXIDASE-RELATED"/>
    <property type="match status" value="1"/>
</dbReference>
<dbReference type="PROSITE" id="PS51349">
    <property type="entry name" value="FMN_HYDROXY_ACID_DH_2"/>
    <property type="match status" value="1"/>
</dbReference>
<organism evidence="4 5">
    <name type="scientific">Ferroacidibacillus organovorans</name>
    <dbReference type="NCBI Taxonomy" id="1765683"/>
    <lineage>
        <taxon>Bacteria</taxon>
        <taxon>Bacillati</taxon>
        <taxon>Bacillota</taxon>
        <taxon>Bacilli</taxon>
        <taxon>Bacillales</taxon>
        <taxon>Alicyclobacillaceae</taxon>
        <taxon>Ferroacidibacillus</taxon>
    </lineage>
</organism>
<evidence type="ECO:0000313" key="5">
    <source>
        <dbReference type="Proteomes" id="UP000053557"/>
    </source>
</evidence>
<name>A0A101XPU6_9BACL</name>
<feature type="domain" description="FMN hydroxy acid dehydrogenase" evidence="3">
    <location>
        <begin position="1"/>
        <end position="65"/>
    </location>
</feature>